<evidence type="ECO:0000256" key="4">
    <source>
        <dbReference type="ARBA" id="ARBA00022679"/>
    </source>
</evidence>
<keyword evidence="4" id="KW-0808">Transferase</keyword>
<dbReference type="SUPFAM" id="SSF52172">
    <property type="entry name" value="CheY-like"/>
    <property type="match status" value="1"/>
</dbReference>
<dbReference type="SMART" id="SM00065">
    <property type="entry name" value="GAF"/>
    <property type="match status" value="1"/>
</dbReference>
<dbReference type="InterPro" id="IPR003018">
    <property type="entry name" value="GAF"/>
</dbReference>
<dbReference type="EMBL" id="BAAAEI010000015">
    <property type="protein sequence ID" value="GAA0361629.1"/>
    <property type="molecule type" value="Genomic_DNA"/>
</dbReference>
<dbReference type="PANTHER" id="PTHR43047:SF72">
    <property type="entry name" value="OSMOSENSING HISTIDINE PROTEIN KINASE SLN1"/>
    <property type="match status" value="1"/>
</dbReference>
<evidence type="ECO:0000256" key="1">
    <source>
        <dbReference type="ARBA" id="ARBA00000085"/>
    </source>
</evidence>
<evidence type="ECO:0000313" key="10">
    <source>
        <dbReference type="Proteomes" id="UP001501757"/>
    </source>
</evidence>
<dbReference type="InterPro" id="IPR029016">
    <property type="entry name" value="GAF-like_dom_sf"/>
</dbReference>
<dbReference type="InterPro" id="IPR005467">
    <property type="entry name" value="His_kinase_dom"/>
</dbReference>
<keyword evidence="3 6" id="KW-0597">Phosphoprotein</keyword>
<dbReference type="PRINTS" id="PR00344">
    <property type="entry name" value="BCTRLSENSOR"/>
</dbReference>
<name>A0ABN0XDU8_9ALTE</name>
<evidence type="ECO:0000256" key="5">
    <source>
        <dbReference type="ARBA" id="ARBA00022777"/>
    </source>
</evidence>
<feature type="modified residue" description="4-aspartylphosphate" evidence="6">
    <location>
        <position position="468"/>
    </location>
</feature>
<feature type="domain" description="Histidine kinase" evidence="7">
    <location>
        <begin position="180"/>
        <end position="399"/>
    </location>
</feature>
<dbReference type="EC" id="2.7.13.3" evidence="2"/>
<dbReference type="Pfam" id="PF01590">
    <property type="entry name" value="GAF"/>
    <property type="match status" value="1"/>
</dbReference>
<comment type="caution">
    <text evidence="9">The sequence shown here is derived from an EMBL/GenBank/DDBJ whole genome shotgun (WGS) entry which is preliminary data.</text>
</comment>
<evidence type="ECO:0000259" key="7">
    <source>
        <dbReference type="PROSITE" id="PS50109"/>
    </source>
</evidence>
<reference evidence="9 10" key="1">
    <citation type="journal article" date="2019" name="Int. J. Syst. Evol. Microbiol.">
        <title>The Global Catalogue of Microorganisms (GCM) 10K type strain sequencing project: providing services to taxonomists for standard genome sequencing and annotation.</title>
        <authorList>
            <consortium name="The Broad Institute Genomics Platform"/>
            <consortium name="The Broad Institute Genome Sequencing Center for Infectious Disease"/>
            <person name="Wu L."/>
            <person name="Ma J."/>
        </authorList>
    </citation>
    <scope>NUCLEOTIDE SEQUENCE [LARGE SCALE GENOMIC DNA]</scope>
    <source>
        <strain evidence="9 10">JCM 13378</strain>
    </source>
</reference>
<dbReference type="InterPro" id="IPR036890">
    <property type="entry name" value="HATPase_C_sf"/>
</dbReference>
<dbReference type="SMART" id="SM00448">
    <property type="entry name" value="REC"/>
    <property type="match status" value="1"/>
</dbReference>
<dbReference type="InterPro" id="IPR004358">
    <property type="entry name" value="Sig_transdc_His_kin-like_C"/>
</dbReference>
<evidence type="ECO:0000256" key="6">
    <source>
        <dbReference type="PROSITE-ProRule" id="PRU00169"/>
    </source>
</evidence>
<keyword evidence="10" id="KW-1185">Reference proteome</keyword>
<keyword evidence="5" id="KW-0418">Kinase</keyword>
<dbReference type="InterPro" id="IPR036097">
    <property type="entry name" value="HisK_dim/P_sf"/>
</dbReference>
<dbReference type="Gene3D" id="3.30.450.40">
    <property type="match status" value="1"/>
</dbReference>
<feature type="domain" description="Response regulatory" evidence="8">
    <location>
        <begin position="419"/>
        <end position="533"/>
    </location>
</feature>
<dbReference type="Gene3D" id="1.10.287.130">
    <property type="match status" value="1"/>
</dbReference>
<evidence type="ECO:0000256" key="2">
    <source>
        <dbReference type="ARBA" id="ARBA00012438"/>
    </source>
</evidence>
<gene>
    <name evidence="9" type="ORF">GCM10009092_27480</name>
</gene>
<organism evidence="9 10">
    <name type="scientific">Bowmanella denitrificans</name>
    <dbReference type="NCBI Taxonomy" id="366582"/>
    <lineage>
        <taxon>Bacteria</taxon>
        <taxon>Pseudomonadati</taxon>
        <taxon>Pseudomonadota</taxon>
        <taxon>Gammaproteobacteria</taxon>
        <taxon>Alteromonadales</taxon>
        <taxon>Alteromonadaceae</taxon>
        <taxon>Bowmanella</taxon>
    </lineage>
</organism>
<dbReference type="SUPFAM" id="SSF55874">
    <property type="entry name" value="ATPase domain of HSP90 chaperone/DNA topoisomerase II/histidine kinase"/>
    <property type="match status" value="1"/>
</dbReference>
<evidence type="ECO:0000256" key="3">
    <source>
        <dbReference type="ARBA" id="ARBA00022553"/>
    </source>
</evidence>
<dbReference type="SMART" id="SM00388">
    <property type="entry name" value="HisKA"/>
    <property type="match status" value="1"/>
</dbReference>
<dbReference type="Gene3D" id="3.30.565.10">
    <property type="entry name" value="Histidine kinase-like ATPase, C-terminal domain"/>
    <property type="match status" value="1"/>
</dbReference>
<dbReference type="Pfam" id="PF02518">
    <property type="entry name" value="HATPase_c"/>
    <property type="match status" value="1"/>
</dbReference>
<evidence type="ECO:0000259" key="8">
    <source>
        <dbReference type="PROSITE" id="PS50110"/>
    </source>
</evidence>
<dbReference type="CDD" id="cd16922">
    <property type="entry name" value="HATPase_EvgS-ArcB-TorS-like"/>
    <property type="match status" value="1"/>
</dbReference>
<dbReference type="PANTHER" id="PTHR43047">
    <property type="entry name" value="TWO-COMPONENT HISTIDINE PROTEIN KINASE"/>
    <property type="match status" value="1"/>
</dbReference>
<dbReference type="Gene3D" id="3.40.50.2300">
    <property type="match status" value="1"/>
</dbReference>
<proteinExistence type="predicted"/>
<dbReference type="SUPFAM" id="SSF47384">
    <property type="entry name" value="Homodimeric domain of signal transducing histidine kinase"/>
    <property type="match status" value="1"/>
</dbReference>
<sequence length="539" mass="60054">MQIARLPDTEQQRLEALAAYEILDTDAEQAFDDLAKLAAQLCQTPIALISLVDPSRQWFKAKVGVEACETSRDIAFCAHAILQTELFEITDARQDPRFANNPLVTGPPHIRFYAGTQLVTPQGHAIGTLCAISDQPKSLTQEQRQGLESLGRAVISQMELRRKLKDIRRINQYKTDFLSNMSHELRTPLNAILAFSQLMQEQLAAGQMGEQFGEHLQHIQFSGQRLLAQINNVLDLSKVEAGKMPLHRQDFNARLFFQQVHGMLSGQAHQKGLAFDLCLDEQLPQWLHMDMEKLGQILTNLLSNAIKFTPSGKSITTQVHVNKEHLLVAVKDQGIGIAEADQARLFERFEQADSPARKQGTGLGLSITKALVELMEGRLQLLSEPGKGTLIKVQFPLRLAIRKNSDSVLELPQAYRNQQILVVEDDPINQEVAKAMLSSLGLLCLLADSAEQAFELMAQFEPDAVFMDMNLPGMNGLQAASLVRKKHPKLPVVMLSADLHLRDIAGQQQAAELDFLSKPMEKQAIISLLVDRLEAKEYA</sequence>
<dbReference type="PROSITE" id="PS50110">
    <property type="entry name" value="RESPONSE_REGULATORY"/>
    <property type="match status" value="1"/>
</dbReference>
<evidence type="ECO:0000313" key="9">
    <source>
        <dbReference type="EMBL" id="GAA0361629.1"/>
    </source>
</evidence>
<dbReference type="Proteomes" id="UP001501757">
    <property type="component" value="Unassembled WGS sequence"/>
</dbReference>
<accession>A0ABN0XDU8</accession>
<dbReference type="CDD" id="cd00082">
    <property type="entry name" value="HisKA"/>
    <property type="match status" value="1"/>
</dbReference>
<dbReference type="Pfam" id="PF00512">
    <property type="entry name" value="HisKA"/>
    <property type="match status" value="1"/>
</dbReference>
<comment type="catalytic activity">
    <reaction evidence="1">
        <text>ATP + protein L-histidine = ADP + protein N-phospho-L-histidine.</text>
        <dbReference type="EC" id="2.7.13.3"/>
    </reaction>
</comment>
<protein>
    <recommendedName>
        <fullName evidence="2">histidine kinase</fullName>
        <ecNumber evidence="2">2.7.13.3</ecNumber>
    </recommendedName>
</protein>
<dbReference type="Pfam" id="PF00072">
    <property type="entry name" value="Response_reg"/>
    <property type="match status" value="1"/>
</dbReference>
<dbReference type="RefSeq" id="WP_343845666.1">
    <property type="nucleotide sequence ID" value="NZ_BAAAEI010000015.1"/>
</dbReference>
<dbReference type="InterPro" id="IPR003594">
    <property type="entry name" value="HATPase_dom"/>
</dbReference>
<dbReference type="InterPro" id="IPR011006">
    <property type="entry name" value="CheY-like_superfamily"/>
</dbReference>
<dbReference type="SUPFAM" id="SSF55781">
    <property type="entry name" value="GAF domain-like"/>
    <property type="match status" value="1"/>
</dbReference>
<dbReference type="SMART" id="SM00387">
    <property type="entry name" value="HATPase_c"/>
    <property type="match status" value="1"/>
</dbReference>
<dbReference type="InterPro" id="IPR001789">
    <property type="entry name" value="Sig_transdc_resp-reg_receiver"/>
</dbReference>
<dbReference type="InterPro" id="IPR003661">
    <property type="entry name" value="HisK_dim/P_dom"/>
</dbReference>
<dbReference type="CDD" id="cd17546">
    <property type="entry name" value="REC_hyHK_CKI1_RcsC-like"/>
    <property type="match status" value="1"/>
</dbReference>
<dbReference type="PROSITE" id="PS50109">
    <property type="entry name" value="HIS_KIN"/>
    <property type="match status" value="1"/>
</dbReference>